<proteinExistence type="predicted"/>
<evidence type="ECO:0008006" key="7">
    <source>
        <dbReference type="Google" id="ProtNLM"/>
    </source>
</evidence>
<evidence type="ECO:0000256" key="1">
    <source>
        <dbReference type="SAM" id="SignalP"/>
    </source>
</evidence>
<name>A0A2N5RYF8_9BASI</name>
<comment type="caution">
    <text evidence="2">The sequence shown here is derived from an EMBL/GenBank/DDBJ whole genome shotgun (WGS) entry which is preliminary data.</text>
</comment>
<keyword evidence="1" id="KW-0732">Signal</keyword>
<protein>
    <recommendedName>
        <fullName evidence="7">Secreted protein</fullName>
    </recommendedName>
</protein>
<reference evidence="5 6" key="1">
    <citation type="submission" date="2017-11" db="EMBL/GenBank/DDBJ databases">
        <title>De novo assembly and phasing of dikaryotic genomes from two isolates of Puccinia coronata f. sp. avenae, the causal agent of oat crown rust.</title>
        <authorList>
            <person name="Miller M.E."/>
            <person name="Zhang Y."/>
            <person name="Omidvar V."/>
            <person name="Sperschneider J."/>
            <person name="Schwessinger B."/>
            <person name="Raley C."/>
            <person name="Palmer J.M."/>
            <person name="Garnica D."/>
            <person name="Upadhyaya N."/>
            <person name="Rathjen J."/>
            <person name="Taylor J.M."/>
            <person name="Park R.F."/>
            <person name="Dodds P.N."/>
            <person name="Hirsch C.D."/>
            <person name="Kianian S.F."/>
            <person name="Figueroa M."/>
        </authorList>
    </citation>
    <scope>NUCLEOTIDE SEQUENCE [LARGE SCALE GENOMIC DNA]</scope>
    <source>
        <strain evidence="2">12NC29</strain>
        <strain evidence="3">12SD80</strain>
    </source>
</reference>
<dbReference type="Proteomes" id="UP000235388">
    <property type="component" value="Unassembled WGS sequence"/>
</dbReference>
<gene>
    <name evidence="2" type="ORF">PCANC_26520</name>
    <name evidence="4" type="ORF">PCASD_08824</name>
    <name evidence="3" type="ORF">PCASD_21367</name>
</gene>
<evidence type="ECO:0000313" key="3">
    <source>
        <dbReference type="EMBL" id="PLW16413.1"/>
    </source>
</evidence>
<dbReference type="EMBL" id="PGCJ01001361">
    <property type="protein sequence ID" value="PLW06013.1"/>
    <property type="molecule type" value="Genomic_DNA"/>
</dbReference>
<dbReference type="EMBL" id="PGCI01000772">
    <property type="protein sequence ID" value="PLW16413.1"/>
    <property type="molecule type" value="Genomic_DNA"/>
</dbReference>
<evidence type="ECO:0000313" key="2">
    <source>
        <dbReference type="EMBL" id="PLW06013.1"/>
    </source>
</evidence>
<evidence type="ECO:0000313" key="5">
    <source>
        <dbReference type="Proteomes" id="UP000235388"/>
    </source>
</evidence>
<evidence type="ECO:0000313" key="4">
    <source>
        <dbReference type="EMBL" id="PLW40524.1"/>
    </source>
</evidence>
<accession>A0A2N5RYF8</accession>
<dbReference type="OrthoDB" id="10579333at2759"/>
<keyword evidence="5" id="KW-1185">Reference proteome</keyword>
<feature type="signal peptide" evidence="1">
    <location>
        <begin position="1"/>
        <end position="20"/>
    </location>
</feature>
<dbReference type="Proteomes" id="UP000235392">
    <property type="component" value="Unassembled WGS sequence"/>
</dbReference>
<organism evidence="2 5">
    <name type="scientific">Puccinia coronata f. sp. avenae</name>
    <dbReference type="NCBI Taxonomy" id="200324"/>
    <lineage>
        <taxon>Eukaryota</taxon>
        <taxon>Fungi</taxon>
        <taxon>Dikarya</taxon>
        <taxon>Basidiomycota</taxon>
        <taxon>Pucciniomycotina</taxon>
        <taxon>Pucciniomycetes</taxon>
        <taxon>Pucciniales</taxon>
        <taxon>Pucciniaceae</taxon>
        <taxon>Puccinia</taxon>
    </lineage>
</organism>
<sequence>MIQVSILWKTWLLSATLTLGILTIADLAATAGQEDVWRSGQSGNSSAHKLGPNGKPLIDVQCGNGLNNEDRESKPLPHDTVACMAYGGRRMACAAGQCMIRASDNYPYATFWDEFTFEQCIPQFGNKTNSPILTQVHPRKFWAENKKGTIWVKGWHDHNNQDDIQLYKCTWANAGDTNNQRPWCFECEDFEYNPLPIPPHF</sequence>
<dbReference type="EMBL" id="PGCI01000101">
    <property type="protein sequence ID" value="PLW40524.1"/>
    <property type="molecule type" value="Genomic_DNA"/>
</dbReference>
<dbReference type="AlphaFoldDB" id="A0A2N5RYF8"/>
<evidence type="ECO:0000313" key="6">
    <source>
        <dbReference type="Proteomes" id="UP000235392"/>
    </source>
</evidence>
<feature type="chain" id="PRO_5015083469" description="Secreted protein" evidence="1">
    <location>
        <begin position="21"/>
        <end position="201"/>
    </location>
</feature>